<dbReference type="EMBL" id="FONN01000003">
    <property type="protein sequence ID" value="SFE55035.1"/>
    <property type="molecule type" value="Genomic_DNA"/>
</dbReference>
<proteinExistence type="predicted"/>
<gene>
    <name evidence="1" type="ORF">SAMN04487969_103342</name>
</gene>
<dbReference type="Pfam" id="PF14568">
    <property type="entry name" value="SUKH_6"/>
    <property type="match status" value="1"/>
</dbReference>
<sequence>MDISNKGDLKEFLLTLEKKSYPMKPCSEDELTKLKHFSPTKTLPSNYLDFMSKFGNGAEFLTGTHYTMKYILELKEWAVELLEENSFSKKLTDNQFVFMMHQGYMFWFFNLDEGDNPSVYLYDESLYLTEFKKVSDTLSEYLISLYD</sequence>
<name>A0A1I2BFV2_9BACL</name>
<dbReference type="Gene3D" id="3.40.1580.10">
    <property type="entry name" value="SMI1/KNR4-like"/>
    <property type="match status" value="1"/>
</dbReference>
<evidence type="ECO:0000313" key="2">
    <source>
        <dbReference type="Proteomes" id="UP000183410"/>
    </source>
</evidence>
<dbReference type="AlphaFoldDB" id="A0A1I2BFV2"/>
<keyword evidence="2" id="KW-1185">Reference proteome</keyword>
<protein>
    <submittedName>
        <fullName evidence="1">SMI1 / KNR4 family (SUKH-1)</fullName>
    </submittedName>
</protein>
<organism evidence="1 2">
    <name type="scientific">Paenibacillus algorifonticola</name>
    <dbReference type="NCBI Taxonomy" id="684063"/>
    <lineage>
        <taxon>Bacteria</taxon>
        <taxon>Bacillati</taxon>
        <taxon>Bacillota</taxon>
        <taxon>Bacilli</taxon>
        <taxon>Bacillales</taxon>
        <taxon>Paenibacillaceae</taxon>
        <taxon>Paenibacillus</taxon>
    </lineage>
</organism>
<dbReference type="OrthoDB" id="6455738at2"/>
<dbReference type="SUPFAM" id="SSF160631">
    <property type="entry name" value="SMI1/KNR4-like"/>
    <property type="match status" value="1"/>
</dbReference>
<dbReference type="RefSeq" id="WP_046228599.1">
    <property type="nucleotide sequence ID" value="NZ_FONN01000003.1"/>
</dbReference>
<accession>A0A1I2BFV2</accession>
<dbReference type="InterPro" id="IPR037883">
    <property type="entry name" value="Knr4/Smi1-like_sf"/>
</dbReference>
<reference evidence="2" key="1">
    <citation type="submission" date="2016-10" db="EMBL/GenBank/DDBJ databases">
        <authorList>
            <person name="Varghese N."/>
            <person name="Submissions S."/>
        </authorList>
    </citation>
    <scope>NUCLEOTIDE SEQUENCE [LARGE SCALE GENOMIC DNA]</scope>
    <source>
        <strain evidence="2">CGMCC 1.10223</strain>
    </source>
</reference>
<evidence type="ECO:0000313" key="1">
    <source>
        <dbReference type="EMBL" id="SFE55035.1"/>
    </source>
</evidence>
<dbReference type="Proteomes" id="UP000183410">
    <property type="component" value="Unassembled WGS sequence"/>
</dbReference>